<organism evidence="1 2">
    <name type="scientific">Candidatus Regiella insecticola LSR1</name>
    <dbReference type="NCBI Taxonomy" id="663321"/>
    <lineage>
        <taxon>Bacteria</taxon>
        <taxon>Pseudomonadati</taxon>
        <taxon>Pseudomonadota</taxon>
        <taxon>Gammaproteobacteria</taxon>
        <taxon>Enterobacterales</taxon>
        <taxon>Enterobacteriaceae</taxon>
        <taxon>aphid secondary symbionts</taxon>
        <taxon>Candidatus Regiella</taxon>
    </lineage>
</organism>
<dbReference type="Proteomes" id="UP000005726">
    <property type="component" value="Unassembled WGS sequence"/>
</dbReference>
<sequence>MTLCPFFSKFEKTNMSIINMTNTTNDLTDHNLESTTSPSVLNISNMSYLTRMTDEQLLQAVITELDNENEMSNEIRPDITTQATLTTPAKALKHFKVVRLVLKHLFGTEITFPIADPVPSAHAAQEAKLLTLYCSTRSKTLVEKVLSCPANEITPALVHHFFARLAWINESTLTSARAAGTAGEVSIRNKSFLGSRHPAGSR</sequence>
<evidence type="ECO:0000313" key="2">
    <source>
        <dbReference type="Proteomes" id="UP000005726"/>
    </source>
</evidence>
<gene>
    <name evidence="1" type="ORF">REG_1542</name>
</gene>
<proteinExistence type="predicted"/>
<protein>
    <submittedName>
        <fullName evidence="1">Uncharacterized protein</fullName>
    </submittedName>
</protein>
<dbReference type="EMBL" id="GL379616">
    <property type="protein sequence ID" value="EFL91506.1"/>
    <property type="molecule type" value="Genomic_DNA"/>
</dbReference>
<keyword evidence="2" id="KW-1185">Reference proteome</keyword>
<evidence type="ECO:0000313" key="1">
    <source>
        <dbReference type="EMBL" id="EFL91506.1"/>
    </source>
</evidence>
<reference evidence="1" key="1">
    <citation type="journal article" date="2009" name="Environ. Microbiol.">
        <title>Dynamics of genome evolution in facultative symbionts of aphids.</title>
        <authorList>
            <person name="Degnan P.H."/>
            <person name="Leonardo T.E."/>
            <person name="Cass B.N."/>
            <person name="Hurwitz B."/>
            <person name="Stern D."/>
            <person name="Gibbs R.A."/>
            <person name="Richards S."/>
            <person name="Moran N.A."/>
        </authorList>
    </citation>
    <scope>NUCLEOTIDE SEQUENCE [LARGE SCALE GENOMIC DNA]</scope>
    <source>
        <strain evidence="1">LSR1</strain>
    </source>
</reference>
<name>E0WU11_9ENTR</name>
<dbReference type="AlphaFoldDB" id="E0WU11"/>
<dbReference type="HOGENOM" id="CLU_1352587_0_0_6"/>
<accession>E0WU11</accession>